<dbReference type="GO" id="GO:0003677">
    <property type="term" value="F:DNA binding"/>
    <property type="evidence" value="ECO:0007669"/>
    <property type="project" value="InterPro"/>
</dbReference>
<dbReference type="OrthoDB" id="186173at2"/>
<dbReference type="AlphaFoldDB" id="C6E1B8"/>
<gene>
    <name evidence="2" type="ordered locus">GM21_2730</name>
</gene>
<proteinExistence type="predicted"/>
<dbReference type="Gene3D" id="3.40.1360.10">
    <property type="match status" value="1"/>
</dbReference>
<dbReference type="KEGG" id="gem:GM21_2730"/>
<reference evidence="2" key="1">
    <citation type="submission" date="2009-07" db="EMBL/GenBank/DDBJ databases">
        <title>Complete sequence of Geobacter sp. M21.</title>
        <authorList>
            <consortium name="US DOE Joint Genome Institute"/>
            <person name="Lucas S."/>
            <person name="Copeland A."/>
            <person name="Lapidus A."/>
            <person name="Glavina del Rio T."/>
            <person name="Dalin E."/>
            <person name="Tice H."/>
            <person name="Bruce D."/>
            <person name="Goodwin L."/>
            <person name="Pitluck S."/>
            <person name="Saunders E."/>
            <person name="Brettin T."/>
            <person name="Detter J.C."/>
            <person name="Han C."/>
            <person name="Larimer F."/>
            <person name="Land M."/>
            <person name="Hauser L."/>
            <person name="Kyrpides N."/>
            <person name="Ovchinnikova G."/>
            <person name="Lovley D."/>
        </authorList>
    </citation>
    <scope>NUCLEOTIDE SEQUENCE [LARGE SCALE GENOMIC DNA]</scope>
    <source>
        <strain evidence="2">M21</strain>
    </source>
</reference>
<dbReference type="HOGENOM" id="CLU_054915_1_0_7"/>
<name>C6E1B8_GEOSM</name>
<protein>
    <recommendedName>
        <fullName evidence="1">Wadjet protein JetD C-terminal domain-containing protein</fullName>
    </recommendedName>
</protein>
<dbReference type="EMBL" id="CP001661">
    <property type="protein sequence ID" value="ACT18766.1"/>
    <property type="molecule type" value="Genomic_DNA"/>
</dbReference>
<dbReference type="Pfam" id="PF09983">
    <property type="entry name" value="JetD_C"/>
    <property type="match status" value="1"/>
</dbReference>
<accession>C6E1B8</accession>
<dbReference type="InterPro" id="IPR024534">
    <property type="entry name" value="JetD_C"/>
</dbReference>
<organism evidence="2">
    <name type="scientific">Geobacter sp. (strain M21)</name>
    <dbReference type="NCBI Taxonomy" id="443144"/>
    <lineage>
        <taxon>Bacteria</taxon>
        <taxon>Pseudomonadati</taxon>
        <taxon>Thermodesulfobacteriota</taxon>
        <taxon>Desulfuromonadia</taxon>
        <taxon>Geobacterales</taxon>
        <taxon>Geobacteraceae</taxon>
        <taxon>Geobacter</taxon>
    </lineage>
</organism>
<dbReference type="SUPFAM" id="SSF56726">
    <property type="entry name" value="DNA topoisomerase IV, alpha subunit"/>
    <property type="match status" value="1"/>
</dbReference>
<evidence type="ECO:0000313" key="2">
    <source>
        <dbReference type="EMBL" id="ACT18766.1"/>
    </source>
</evidence>
<dbReference type="STRING" id="443144.GM21_2730"/>
<evidence type="ECO:0000259" key="1">
    <source>
        <dbReference type="Pfam" id="PF09983"/>
    </source>
</evidence>
<feature type="domain" description="Wadjet protein JetD C-terminal" evidence="1">
    <location>
        <begin position="257"/>
        <end position="396"/>
    </location>
</feature>
<sequence length="403" mass="44137">MNQPSRELLTKLLHAWQGNPKGARKVSLSITKARAAAYFQAVLPEEKGALHAGLEEAAASGAIALEWGKGFESHILRRVVLVDGAVLAEYLGVPLASQQADQARSALESCLEERESWIDRWVAELLDHWSRNQGFNGIAPGEVATATLLVRALSAVAAGRQRNLDLRTFSTRELGNSKAMESILAKFASIWKKHHAADYPAELTNEELFEAIGLVKFPQPLLLRGPLTLRLAGRDVDCEGIEPFVGLPPQAMLDVLADQRPEYCLTIENLASFNRYTTEVRDRGVIVFTSGFPSPGVADFLRLLDRALPAAIPFFHWGDIDEGGLKIFLYLQGLVKRGVQPHRMTPELLTAKGQPSPGLRRREVGRLIADDRTVALLAEAILSTAPARILEQENIDPVAPSVA</sequence>
<dbReference type="eggNOG" id="COG1697">
    <property type="taxonomic scope" value="Bacteria"/>
</dbReference>
<dbReference type="InterPro" id="IPR036078">
    <property type="entry name" value="Spo11/TopoVI_A_sf"/>
</dbReference>
<dbReference type="GO" id="GO:0005694">
    <property type="term" value="C:chromosome"/>
    <property type="evidence" value="ECO:0007669"/>
    <property type="project" value="InterPro"/>
</dbReference>